<reference evidence="2" key="1">
    <citation type="journal article" date="2020" name="Genome Biol.">
        <title>Gamete binning: chromosome-level and haplotype-resolved genome assembly enabled by high-throughput single-cell sequencing of gamete genomes.</title>
        <authorList>
            <person name="Campoy J.A."/>
            <person name="Sun H."/>
            <person name="Goel M."/>
            <person name="Jiao W.-B."/>
            <person name="Folz-Donahue K."/>
            <person name="Wang N."/>
            <person name="Rubio M."/>
            <person name="Liu C."/>
            <person name="Kukat C."/>
            <person name="Ruiz D."/>
            <person name="Huettel B."/>
            <person name="Schneeberger K."/>
        </authorList>
    </citation>
    <scope>NUCLEOTIDE SEQUENCE [LARGE SCALE GENOMIC DNA]</scope>
    <source>
        <strain evidence="2">cv. Rojo Pasion</strain>
    </source>
</reference>
<accession>A0A6J5XS87</accession>
<keyword evidence="2" id="KW-1185">Reference proteome</keyword>
<sequence>MNLVYKLAAGMRFFVYWCLLSPPLYHGPPLLVFTDASSAILTWRRVRRGEAWKARRSAAVCKPKREEEDDLA</sequence>
<dbReference type="Proteomes" id="UP000507245">
    <property type="component" value="Unassembled WGS sequence"/>
</dbReference>
<organism evidence="1 2">
    <name type="scientific">Prunus armeniaca</name>
    <name type="common">Apricot</name>
    <name type="synonym">Armeniaca vulgaris</name>
    <dbReference type="NCBI Taxonomy" id="36596"/>
    <lineage>
        <taxon>Eukaryota</taxon>
        <taxon>Viridiplantae</taxon>
        <taxon>Streptophyta</taxon>
        <taxon>Embryophyta</taxon>
        <taxon>Tracheophyta</taxon>
        <taxon>Spermatophyta</taxon>
        <taxon>Magnoliopsida</taxon>
        <taxon>eudicotyledons</taxon>
        <taxon>Gunneridae</taxon>
        <taxon>Pentapetalae</taxon>
        <taxon>rosids</taxon>
        <taxon>fabids</taxon>
        <taxon>Rosales</taxon>
        <taxon>Rosaceae</taxon>
        <taxon>Amygdaloideae</taxon>
        <taxon>Amygdaleae</taxon>
        <taxon>Prunus</taxon>
    </lineage>
</organism>
<evidence type="ECO:0000313" key="2">
    <source>
        <dbReference type="Proteomes" id="UP000507245"/>
    </source>
</evidence>
<proteinExistence type="predicted"/>
<dbReference type="AlphaFoldDB" id="A0A6J5XS87"/>
<gene>
    <name evidence="1" type="ORF">ORAREDHAP_LOCUS43087</name>
</gene>
<protein>
    <submittedName>
        <fullName evidence="1">Uncharacterized protein</fullName>
    </submittedName>
</protein>
<evidence type="ECO:0000313" key="1">
    <source>
        <dbReference type="EMBL" id="CAB4316806.1"/>
    </source>
</evidence>
<dbReference type="EMBL" id="CAEKKB010000007">
    <property type="protein sequence ID" value="CAB4316806.1"/>
    <property type="molecule type" value="Genomic_DNA"/>
</dbReference>
<name>A0A6J5XS87_PRUAR</name>